<reference evidence="3" key="1">
    <citation type="submission" date="2017-06" db="EMBL/GenBank/DDBJ databases">
        <title>Genome analysis of Fimbriiglobus ruber SP5, the first member of the order Planctomycetales with confirmed chitinolytic capability.</title>
        <authorList>
            <person name="Ravin N.V."/>
            <person name="Rakitin A.L."/>
            <person name="Ivanova A.A."/>
            <person name="Beletsky A.V."/>
            <person name="Kulichevskaya I.S."/>
            <person name="Mardanov A.V."/>
            <person name="Dedysh S.N."/>
        </authorList>
    </citation>
    <scope>NUCLEOTIDE SEQUENCE [LARGE SCALE GENOMIC DNA]</scope>
    <source>
        <strain evidence="3">SP5</strain>
    </source>
</reference>
<dbReference type="RefSeq" id="WP_161967862.1">
    <property type="nucleotide sequence ID" value="NZ_NIDE01000014.1"/>
</dbReference>
<dbReference type="Proteomes" id="UP000214646">
    <property type="component" value="Unassembled WGS sequence"/>
</dbReference>
<organism evidence="2 3">
    <name type="scientific">Fimbriiglobus ruber</name>
    <dbReference type="NCBI Taxonomy" id="1908690"/>
    <lineage>
        <taxon>Bacteria</taxon>
        <taxon>Pseudomonadati</taxon>
        <taxon>Planctomycetota</taxon>
        <taxon>Planctomycetia</taxon>
        <taxon>Gemmatales</taxon>
        <taxon>Gemmataceae</taxon>
        <taxon>Fimbriiglobus</taxon>
    </lineage>
</organism>
<dbReference type="EMBL" id="NIDE01000014">
    <property type="protein sequence ID" value="OWK38571.1"/>
    <property type="molecule type" value="Genomic_DNA"/>
</dbReference>
<evidence type="ECO:0000313" key="2">
    <source>
        <dbReference type="EMBL" id="OWK38571.1"/>
    </source>
</evidence>
<gene>
    <name evidence="2" type="ORF">FRUB_07691</name>
</gene>
<evidence type="ECO:0000313" key="3">
    <source>
        <dbReference type="Proteomes" id="UP000214646"/>
    </source>
</evidence>
<proteinExistence type="predicted"/>
<comment type="caution">
    <text evidence="2">The sequence shown here is derived from an EMBL/GenBank/DDBJ whole genome shotgun (WGS) entry which is preliminary data.</text>
</comment>
<sequence>MKNEQKKPVLPPALRDTEIGDTDVEVMLRIARDKKAPSGRYKRTPKRLPTAEPAVAQK</sequence>
<dbReference type="AlphaFoldDB" id="A0A225DAI6"/>
<name>A0A225DAI6_9BACT</name>
<protein>
    <submittedName>
        <fullName evidence="2">Uncharacterized protein</fullName>
    </submittedName>
</protein>
<accession>A0A225DAI6</accession>
<evidence type="ECO:0000256" key="1">
    <source>
        <dbReference type="SAM" id="MobiDB-lite"/>
    </source>
</evidence>
<keyword evidence="3" id="KW-1185">Reference proteome</keyword>
<feature type="region of interest" description="Disordered" evidence="1">
    <location>
        <begin position="34"/>
        <end position="58"/>
    </location>
</feature>